<accession>A0A9D7XXB4</accession>
<dbReference type="EMBL" id="JADKGK010000015">
    <property type="protein sequence ID" value="MBL0003750.1"/>
    <property type="molecule type" value="Genomic_DNA"/>
</dbReference>
<feature type="signal peptide" evidence="1">
    <location>
        <begin position="1"/>
        <end position="25"/>
    </location>
</feature>
<organism evidence="2 3">
    <name type="scientific">Candidatus Phosphoribacter hodrii</name>
    <dbReference type="NCBI Taxonomy" id="2953743"/>
    <lineage>
        <taxon>Bacteria</taxon>
        <taxon>Bacillati</taxon>
        <taxon>Actinomycetota</taxon>
        <taxon>Actinomycetes</taxon>
        <taxon>Micrococcales</taxon>
        <taxon>Dermatophilaceae</taxon>
        <taxon>Candidatus Phosphoribacter</taxon>
    </lineage>
</organism>
<name>A0A9D7XXB4_9MICO</name>
<protein>
    <submittedName>
        <fullName evidence="2">Uncharacterized protein</fullName>
    </submittedName>
</protein>
<evidence type="ECO:0000313" key="2">
    <source>
        <dbReference type="EMBL" id="MBL0003750.1"/>
    </source>
</evidence>
<feature type="chain" id="PRO_5038867746" evidence="1">
    <location>
        <begin position="26"/>
        <end position="164"/>
    </location>
</feature>
<evidence type="ECO:0000256" key="1">
    <source>
        <dbReference type="SAM" id="SignalP"/>
    </source>
</evidence>
<sequence>MRHTLAASVAAVVALVCFVPAPAQAATAPPPVPPYELGVTTRSAIGTTTTCDGVTFVAVSGQLTDTATMRSLSPLRVTYIRYTTPEAVTLVSQSDPTKTVTMSGYSHRVDEYYRYVWNRGVDWTWTFTSLDGTIVGWQDGRSRISADGTLVGTPYMQGNCSIPV</sequence>
<gene>
    <name evidence="2" type="ORF">IPP00_07070</name>
</gene>
<comment type="caution">
    <text evidence="2">The sequence shown here is derived from an EMBL/GenBank/DDBJ whole genome shotgun (WGS) entry which is preliminary data.</text>
</comment>
<reference evidence="2" key="1">
    <citation type="submission" date="2020-10" db="EMBL/GenBank/DDBJ databases">
        <title>Connecting structure to function with the recovery of over 1000 high-quality activated sludge metagenome-assembled genomes encoding full-length rRNA genes using long-read sequencing.</title>
        <authorList>
            <person name="Singleton C.M."/>
            <person name="Petriglieri F."/>
            <person name="Kristensen J.M."/>
            <person name="Kirkegaard R.H."/>
            <person name="Michaelsen T.Y."/>
            <person name="Andersen M.H."/>
            <person name="Karst S.M."/>
            <person name="Dueholm M.S."/>
            <person name="Nielsen P.H."/>
            <person name="Albertsen M."/>
        </authorList>
    </citation>
    <scope>NUCLEOTIDE SEQUENCE</scope>
    <source>
        <strain evidence="2">Ribe_18-Q3-R11-54_MAXAC.001</strain>
    </source>
</reference>
<proteinExistence type="predicted"/>
<evidence type="ECO:0000313" key="3">
    <source>
        <dbReference type="Proteomes" id="UP000886632"/>
    </source>
</evidence>
<keyword evidence="1" id="KW-0732">Signal</keyword>
<dbReference type="Proteomes" id="UP000886632">
    <property type="component" value="Unassembled WGS sequence"/>
</dbReference>
<dbReference type="AlphaFoldDB" id="A0A9D7XXB4"/>